<feature type="transmembrane region" description="Helical" evidence="10">
    <location>
        <begin position="89"/>
        <end position="110"/>
    </location>
</feature>
<keyword evidence="6 10" id="KW-0472">Membrane</keyword>
<dbReference type="Gene3D" id="1.20.1070.10">
    <property type="entry name" value="Rhodopsin 7-helix transmembrane proteins"/>
    <property type="match status" value="1"/>
</dbReference>
<keyword evidence="4 8" id="KW-0812">Transmembrane</keyword>
<feature type="compositionally biased region" description="Basic and acidic residues" evidence="9">
    <location>
        <begin position="261"/>
        <end position="270"/>
    </location>
</feature>
<comment type="subcellular location">
    <subcellularLocation>
        <location evidence="2">Membrane</location>
    </subcellularLocation>
</comment>
<comment type="function">
    <text evidence="1">Receptor for thyrotropin-releasing hormone (TRH). Upon ligand binding, this G-protein-coupled receptor triggers activation of the phosphatidylinositol (IP3)-calcium-protein kinase C (PKC) pathway.</text>
</comment>
<name>A0A1I8IZB3_9PLAT</name>
<dbReference type="Pfam" id="PF00001">
    <property type="entry name" value="7tm_1"/>
    <property type="match status" value="1"/>
</dbReference>
<feature type="transmembrane region" description="Helical" evidence="10">
    <location>
        <begin position="172"/>
        <end position="193"/>
    </location>
</feature>
<evidence type="ECO:0000259" key="11">
    <source>
        <dbReference type="PROSITE" id="PS50262"/>
    </source>
</evidence>
<dbReference type="InterPro" id="IPR000276">
    <property type="entry name" value="GPCR_Rhodpsn"/>
</dbReference>
<evidence type="ECO:0000313" key="12">
    <source>
        <dbReference type="Proteomes" id="UP000095280"/>
    </source>
</evidence>
<feature type="transmembrane region" description="Helical" evidence="10">
    <location>
        <begin position="130"/>
        <end position="151"/>
    </location>
</feature>
<dbReference type="PRINTS" id="PR01846">
    <property type="entry name" value="TRHRFAMILY"/>
</dbReference>
<dbReference type="PRINTS" id="PR00237">
    <property type="entry name" value="GPCRRHODOPSN"/>
</dbReference>
<evidence type="ECO:0000256" key="4">
    <source>
        <dbReference type="ARBA" id="ARBA00022692"/>
    </source>
</evidence>
<feature type="domain" description="G-protein coupled receptors family 1 profile" evidence="11">
    <location>
        <begin position="68"/>
        <end position="370"/>
    </location>
</feature>
<evidence type="ECO:0000256" key="2">
    <source>
        <dbReference type="ARBA" id="ARBA00004370"/>
    </source>
</evidence>
<dbReference type="AlphaFoldDB" id="A0A1I8IZB3"/>
<feature type="transmembrane region" description="Helical" evidence="10">
    <location>
        <begin position="312"/>
        <end position="330"/>
    </location>
</feature>
<feature type="transmembrane region" description="Helical" evidence="10">
    <location>
        <begin position="56"/>
        <end position="77"/>
    </location>
</feature>
<keyword evidence="8" id="KW-0297">G-protein coupled receptor</keyword>
<protein>
    <recommendedName>
        <fullName evidence="3">Thyrotropin-releasing hormone receptor</fullName>
    </recommendedName>
    <alternativeName>
        <fullName evidence="7">Thyroliberin receptor</fullName>
    </alternativeName>
</protein>
<sequence>PSRSRRAARKSPASSPSCQEPKSGSGMESKELLHMDQQQQESLLYYDIPIRVTGTALSLLILCIGFVGNVLVMAVVLTARGRMITTTNCYLVSLSLADLVVLIVGAVTMVTELNIVRDRWLLCGLAGCKLSVYLTYVGVNTSAFSITAFSLERWVAICHPITAKTACTVRRAFRIIAGIWTFGLAYNAPWLYLATVRPTRPGNGSLEVPSCQHKLARSDPIYMSLYLADLSLFYVVPLLLLSGVYTAIARALFRSSASRSNGRDGVERRGGRCCGSDTGSGIARMTEPLRSSNAARLLQSRIQPSGSLHPQVVKMLFVVVTMFAFLWLPYRLMVAYNSFAAADRRLNSEWFVAVSRLLIFVNSAINPVIYNAMSGKFRREFKRLLRCSGSAGLNVGKAPRVHNGSPCSHSVAKPELSCGDANDGNQLRIWEAGPATEDLGGLAQQLRIWEAGQQLRIWRLAQQLRIWEAGPATEDLEAGQQLRIWEAGPATEDLGGWPATRIWRLAQQLRIWEAGRSVRLRIDNNAANS</sequence>
<reference evidence="13" key="1">
    <citation type="submission" date="2016-11" db="UniProtKB">
        <authorList>
            <consortium name="WormBaseParasite"/>
        </authorList>
    </citation>
    <scope>IDENTIFICATION</scope>
</reference>
<evidence type="ECO:0000256" key="9">
    <source>
        <dbReference type="SAM" id="MobiDB-lite"/>
    </source>
</evidence>
<dbReference type="PROSITE" id="PS00237">
    <property type="entry name" value="G_PROTEIN_RECEP_F1_1"/>
    <property type="match status" value="1"/>
</dbReference>
<feature type="region of interest" description="Disordered" evidence="9">
    <location>
        <begin position="1"/>
        <end position="29"/>
    </location>
</feature>
<evidence type="ECO:0000256" key="5">
    <source>
        <dbReference type="ARBA" id="ARBA00022989"/>
    </source>
</evidence>
<keyword evidence="8" id="KW-0675">Receptor</keyword>
<evidence type="ECO:0000256" key="1">
    <source>
        <dbReference type="ARBA" id="ARBA00004100"/>
    </source>
</evidence>
<evidence type="ECO:0000256" key="10">
    <source>
        <dbReference type="SAM" id="Phobius"/>
    </source>
</evidence>
<organism evidence="12 13">
    <name type="scientific">Macrostomum lignano</name>
    <dbReference type="NCBI Taxonomy" id="282301"/>
    <lineage>
        <taxon>Eukaryota</taxon>
        <taxon>Metazoa</taxon>
        <taxon>Spiralia</taxon>
        <taxon>Lophotrochozoa</taxon>
        <taxon>Platyhelminthes</taxon>
        <taxon>Rhabditophora</taxon>
        <taxon>Macrostomorpha</taxon>
        <taxon>Macrostomida</taxon>
        <taxon>Macrostomidae</taxon>
        <taxon>Macrostomum</taxon>
    </lineage>
</organism>
<dbReference type="GO" id="GO:0016020">
    <property type="term" value="C:membrane"/>
    <property type="evidence" value="ECO:0007669"/>
    <property type="project" value="UniProtKB-SubCell"/>
</dbReference>
<dbReference type="PANTHER" id="PTHR46061">
    <property type="entry name" value="THYROTROPIN-RELEASING HORMONE RECEPTOR"/>
    <property type="match status" value="1"/>
</dbReference>
<dbReference type="PANTHER" id="PTHR46061:SF3">
    <property type="entry name" value="THYROTROPIN-RELEASING HORMONE RECEPTOR"/>
    <property type="match status" value="1"/>
</dbReference>
<dbReference type="Proteomes" id="UP000095280">
    <property type="component" value="Unplaced"/>
</dbReference>
<feature type="transmembrane region" description="Helical" evidence="10">
    <location>
        <begin position="232"/>
        <end position="253"/>
    </location>
</feature>
<evidence type="ECO:0000256" key="3">
    <source>
        <dbReference type="ARBA" id="ARBA00018873"/>
    </source>
</evidence>
<evidence type="ECO:0000256" key="6">
    <source>
        <dbReference type="ARBA" id="ARBA00023136"/>
    </source>
</evidence>
<proteinExistence type="inferred from homology"/>
<keyword evidence="12" id="KW-1185">Reference proteome</keyword>
<feature type="region of interest" description="Disordered" evidence="9">
    <location>
        <begin position="259"/>
        <end position="284"/>
    </location>
</feature>
<keyword evidence="8" id="KW-0807">Transducer</keyword>
<keyword evidence="5 10" id="KW-1133">Transmembrane helix</keyword>
<dbReference type="InterPro" id="IPR017452">
    <property type="entry name" value="GPCR_Rhodpsn_7TM"/>
</dbReference>
<evidence type="ECO:0000256" key="8">
    <source>
        <dbReference type="RuleBase" id="RU000688"/>
    </source>
</evidence>
<dbReference type="PROSITE" id="PS50262">
    <property type="entry name" value="G_PROTEIN_RECEP_F1_2"/>
    <property type="match status" value="1"/>
</dbReference>
<dbReference type="GO" id="GO:0004997">
    <property type="term" value="F:thyrotropin-releasing hormone receptor activity"/>
    <property type="evidence" value="ECO:0007669"/>
    <property type="project" value="InterPro"/>
</dbReference>
<accession>A0A1I8IZB3</accession>
<evidence type="ECO:0000313" key="13">
    <source>
        <dbReference type="WBParaSite" id="maker-uti_cns_0042230-snap-gene-0.1-mRNA-1"/>
    </source>
</evidence>
<comment type="similarity">
    <text evidence="8">Belongs to the G-protein coupled receptor 1 family.</text>
</comment>
<dbReference type="InterPro" id="IPR002120">
    <property type="entry name" value="TRH_rcpt_1"/>
</dbReference>
<evidence type="ECO:0000256" key="7">
    <source>
        <dbReference type="ARBA" id="ARBA00032251"/>
    </source>
</evidence>
<feature type="transmembrane region" description="Helical" evidence="10">
    <location>
        <begin position="350"/>
        <end position="373"/>
    </location>
</feature>
<dbReference type="SUPFAM" id="SSF81321">
    <property type="entry name" value="Family A G protein-coupled receptor-like"/>
    <property type="match status" value="1"/>
</dbReference>
<dbReference type="WBParaSite" id="maker-uti_cns_0042230-snap-gene-0.1-mRNA-1">
    <property type="protein sequence ID" value="maker-uti_cns_0042230-snap-gene-0.1-mRNA-1"/>
    <property type="gene ID" value="maker-uti_cns_0042230-snap-gene-0.1"/>
</dbReference>